<evidence type="ECO:0000313" key="1">
    <source>
        <dbReference type="EMBL" id="KIG17310.1"/>
    </source>
</evidence>
<dbReference type="Proteomes" id="UP000031599">
    <property type="component" value="Unassembled WGS sequence"/>
</dbReference>
<comment type="caution">
    <text evidence="1">The sequence shown here is derived from an EMBL/GenBank/DDBJ whole genome shotgun (WGS) entry which is preliminary data.</text>
</comment>
<evidence type="ECO:0000313" key="2">
    <source>
        <dbReference type="Proteomes" id="UP000031599"/>
    </source>
</evidence>
<dbReference type="EMBL" id="JMCC02000027">
    <property type="protein sequence ID" value="KIG17310.1"/>
    <property type="molecule type" value="Genomic_DNA"/>
</dbReference>
<gene>
    <name evidence="1" type="ORF">DB30_03493</name>
</gene>
<proteinExistence type="predicted"/>
<name>A0A0C2D6P2_9BACT</name>
<accession>A0A0C2D6P2</accession>
<dbReference type="AlphaFoldDB" id="A0A0C2D6P2"/>
<protein>
    <submittedName>
        <fullName evidence="1">Uncharacterized protein</fullName>
    </submittedName>
</protein>
<reference evidence="1 2" key="1">
    <citation type="submission" date="2014-12" db="EMBL/GenBank/DDBJ databases">
        <title>Genome assembly of Enhygromyxa salina DSM 15201.</title>
        <authorList>
            <person name="Sharma G."/>
            <person name="Subramanian S."/>
        </authorList>
    </citation>
    <scope>NUCLEOTIDE SEQUENCE [LARGE SCALE GENOMIC DNA]</scope>
    <source>
        <strain evidence="1 2">DSM 15201</strain>
    </source>
</reference>
<organism evidence="1 2">
    <name type="scientific">Enhygromyxa salina</name>
    <dbReference type="NCBI Taxonomy" id="215803"/>
    <lineage>
        <taxon>Bacteria</taxon>
        <taxon>Pseudomonadati</taxon>
        <taxon>Myxococcota</taxon>
        <taxon>Polyangia</taxon>
        <taxon>Nannocystales</taxon>
        <taxon>Nannocystaceae</taxon>
        <taxon>Enhygromyxa</taxon>
    </lineage>
</organism>
<sequence length="52" mass="5301">MACTAASAHSLVACRYPCVPAAVGGPRSTTIASFFAAACNSPSRWPIPDFDG</sequence>